<name>A0A7R7DKG8_9ACTN</name>
<evidence type="ECO:0000313" key="2">
    <source>
        <dbReference type="EMBL" id="BCJ33404.1"/>
    </source>
</evidence>
<evidence type="ECO:0000313" key="3">
    <source>
        <dbReference type="Proteomes" id="UP000611640"/>
    </source>
</evidence>
<feature type="region of interest" description="Disordered" evidence="1">
    <location>
        <begin position="40"/>
        <end position="97"/>
    </location>
</feature>
<feature type="compositionally biased region" description="Low complexity" evidence="1">
    <location>
        <begin position="84"/>
        <end position="93"/>
    </location>
</feature>
<feature type="compositionally biased region" description="Low complexity" evidence="1">
    <location>
        <begin position="59"/>
        <end position="72"/>
    </location>
</feature>
<dbReference type="KEGG" id="atl:Athai_09070"/>
<dbReference type="AlphaFoldDB" id="A0A7R7DKG8"/>
<sequence>MVPAGPNRSALLAAPHRIVAAGRAPVGAAFSTGSEASDMYDSAVDNDTGPAGAADRRTAGPVRRAGPPGRSVRPVRRAGPPGPLAARTGARPGYGWPEFTGLFGTARARPPLPP</sequence>
<accession>A0A7R7DKG8</accession>
<organism evidence="2 3">
    <name type="scientific">Actinocatenispora thailandica</name>
    <dbReference type="NCBI Taxonomy" id="227318"/>
    <lineage>
        <taxon>Bacteria</taxon>
        <taxon>Bacillati</taxon>
        <taxon>Actinomycetota</taxon>
        <taxon>Actinomycetes</taxon>
        <taxon>Micromonosporales</taxon>
        <taxon>Micromonosporaceae</taxon>
        <taxon>Actinocatenispora</taxon>
    </lineage>
</organism>
<dbReference type="EMBL" id="AP023355">
    <property type="protein sequence ID" value="BCJ33404.1"/>
    <property type="molecule type" value="Genomic_DNA"/>
</dbReference>
<dbReference type="Proteomes" id="UP000611640">
    <property type="component" value="Chromosome"/>
</dbReference>
<gene>
    <name evidence="2" type="ORF">Athai_09070</name>
</gene>
<protein>
    <submittedName>
        <fullName evidence="2">Uncharacterized protein</fullName>
    </submittedName>
</protein>
<evidence type="ECO:0000256" key="1">
    <source>
        <dbReference type="SAM" id="MobiDB-lite"/>
    </source>
</evidence>
<reference evidence="2 3" key="1">
    <citation type="submission" date="2020-08" db="EMBL/GenBank/DDBJ databases">
        <title>Whole genome shotgun sequence of Actinocatenispora thailandica NBRC 105041.</title>
        <authorList>
            <person name="Komaki H."/>
            <person name="Tamura T."/>
        </authorList>
    </citation>
    <scope>NUCLEOTIDE SEQUENCE [LARGE SCALE GENOMIC DNA]</scope>
    <source>
        <strain evidence="2 3">NBRC 105041</strain>
    </source>
</reference>
<keyword evidence="3" id="KW-1185">Reference proteome</keyword>
<proteinExistence type="predicted"/>